<accession>A0AB38XNU3</accession>
<dbReference type="Proteomes" id="UP001211044">
    <property type="component" value="Chromosome"/>
</dbReference>
<sequence length="528" mass="56078">MDIWTTGTARVDTGQLRSVVTLLRLLLGRLLLAQGLTVTAEAMLRTEQTVFGIRDAYYVEQLRRLRIQTDHVRTQVADFATRIHVAAQKYDKAEQKNLARAHRNPLGRLVVAALQLVPQPFAGPVTAGVALLPIFGVSRPVGVEGELAARGMNLTSTWLFPTTAYLGSLRGKSPAQSAAMPAAALAGFVANPAARKRRIRIVGPDGQIRYVGATSPVRQLAVSRVDAEGALIDTYRSPGLVLGAATLLAGANLIELGSKGQTINHLFGKKPALPSPTCAVEVNGALPSVPTALTASTMADRLSKIKNCGPDSPGAHVEVLKHVNKVGNVSWTVNIRGMETFASGGSNPLGMQTNLQAVAGMETDQQRIVESALAQAGARGEPVELVGHSQGSAVATSLAADPVFTRKYNVKSVLAVAGPTRADTARRAASNGVDVLFVRDTSDAVPGLDGHSVDPQLPSLVADTTDAPARNPHGMDNYRNILVQAQKRGVPYLEQWTQRRNNALGLDSDTETRAYEFFAERMPPQVGG</sequence>
<dbReference type="KEGG" id="wne:PIG85_10315"/>
<dbReference type="AlphaFoldDB" id="A0AB38XNU3"/>
<evidence type="ECO:0000313" key="1">
    <source>
        <dbReference type="EMBL" id="WCE46021.1"/>
    </source>
</evidence>
<organism evidence="1 2">
    <name type="scientific">Winkia neuii subsp. anitrata</name>
    <dbReference type="NCBI Taxonomy" id="29318"/>
    <lineage>
        <taxon>Bacteria</taxon>
        <taxon>Bacillati</taxon>
        <taxon>Actinomycetota</taxon>
        <taxon>Actinomycetes</taxon>
        <taxon>Actinomycetales</taxon>
        <taxon>Actinomycetaceae</taxon>
        <taxon>Winkia</taxon>
    </lineage>
</organism>
<gene>
    <name evidence="1" type="ORF">PIG85_10315</name>
</gene>
<dbReference type="GO" id="GO:0016787">
    <property type="term" value="F:hydrolase activity"/>
    <property type="evidence" value="ECO:0007669"/>
    <property type="project" value="UniProtKB-KW"/>
</dbReference>
<dbReference type="EMBL" id="CP116394">
    <property type="protein sequence ID" value="WCE46021.1"/>
    <property type="molecule type" value="Genomic_DNA"/>
</dbReference>
<name>A0AB38XNU3_9ACTO</name>
<dbReference type="InterPro" id="IPR029058">
    <property type="entry name" value="AB_hydrolase_fold"/>
</dbReference>
<evidence type="ECO:0000313" key="2">
    <source>
        <dbReference type="Proteomes" id="UP001211044"/>
    </source>
</evidence>
<protein>
    <submittedName>
        <fullName evidence="1">Alpha/beta hydrolase</fullName>
    </submittedName>
</protein>
<dbReference type="Gene3D" id="3.40.50.1820">
    <property type="entry name" value="alpha/beta hydrolase"/>
    <property type="match status" value="1"/>
</dbReference>
<proteinExistence type="predicted"/>
<reference evidence="1" key="1">
    <citation type="submission" date="2023-01" db="EMBL/GenBank/DDBJ databases">
        <title>Comparative Genomic Analysis of the Clinically-Derived Winkia Strain NY0527 Provides Evidence into the Taxonomic Reassignment of Winkia neuii and Characterizes Their Virulence Traits.</title>
        <authorList>
            <person name="Cai X."/>
            <person name="Peng Y."/>
            <person name="Li M."/>
            <person name="Qiu Y."/>
            <person name="Wang Y."/>
            <person name="Xu L."/>
            <person name="Hou Q."/>
        </authorList>
    </citation>
    <scope>NUCLEOTIDE SEQUENCE</scope>
    <source>
        <strain evidence="1">NY0527</strain>
    </source>
</reference>
<dbReference type="SUPFAM" id="SSF53474">
    <property type="entry name" value="alpha/beta-Hydrolases"/>
    <property type="match status" value="1"/>
</dbReference>
<dbReference type="RefSeq" id="WP_004807916.1">
    <property type="nucleotide sequence ID" value="NZ_CP116394.1"/>
</dbReference>
<keyword evidence="1" id="KW-0378">Hydrolase</keyword>